<dbReference type="EMBL" id="JXJN01016352">
    <property type="status" value="NOT_ANNOTATED_CDS"/>
    <property type="molecule type" value="Genomic_DNA"/>
</dbReference>
<keyword evidence="7" id="KW-0325">Glycoprotein</keyword>
<dbReference type="VEuPathDB" id="VectorBase:GPPI033819"/>
<dbReference type="EnsemblMetazoa" id="GPPI033819-RA">
    <property type="protein sequence ID" value="GPPI033819-PA"/>
    <property type="gene ID" value="GPPI033819"/>
</dbReference>
<proteinExistence type="inferred from homology"/>
<comment type="subcellular location">
    <subcellularLocation>
        <location evidence="1">Membrane</location>
        <topology evidence="1">Multi-pass membrane protein</topology>
    </subcellularLocation>
</comment>
<evidence type="ECO:0000256" key="4">
    <source>
        <dbReference type="ARBA" id="ARBA00022729"/>
    </source>
</evidence>
<reference evidence="11" key="1">
    <citation type="submission" date="2015-01" db="EMBL/GenBank/DDBJ databases">
        <authorList>
            <person name="Aksoy S."/>
            <person name="Warren W."/>
            <person name="Wilson R.K."/>
        </authorList>
    </citation>
    <scope>NUCLEOTIDE SEQUENCE [LARGE SCALE GENOMIC DNA]</scope>
    <source>
        <strain evidence="11">IAEA</strain>
    </source>
</reference>
<comment type="similarity">
    <text evidence="2">Belongs to the TM2 family.</text>
</comment>
<sequence>MPYKWPNSYLDSLLLSVFTGMFGFDRFYLGYYGIGLLKVSTSGGFFIDQLVVIILIAYQIVRTADGFYYITAYYGAVFEIIRRDNETYRVSKNDL</sequence>
<keyword evidence="6 8" id="KW-0472">Membrane</keyword>
<dbReference type="InterPro" id="IPR050932">
    <property type="entry name" value="TM2D1-3-like"/>
</dbReference>
<dbReference type="PANTHER" id="PTHR21016:SF1">
    <property type="entry name" value="TM2 DOMAIN-CONTAINING PROTEIN 1"/>
    <property type="match status" value="1"/>
</dbReference>
<dbReference type="AlphaFoldDB" id="A0A1B0BLG4"/>
<dbReference type="PANTHER" id="PTHR21016">
    <property type="entry name" value="BETA-AMYLOID BINDING PROTEIN-RELATED"/>
    <property type="match status" value="1"/>
</dbReference>
<name>A0A1B0BLG4_9MUSC</name>
<dbReference type="Proteomes" id="UP000092460">
    <property type="component" value="Unassembled WGS sequence"/>
</dbReference>
<keyword evidence="5 8" id="KW-1133">Transmembrane helix</keyword>
<reference evidence="10" key="2">
    <citation type="submission" date="2020-05" db="UniProtKB">
        <authorList>
            <consortium name="EnsemblMetazoa"/>
        </authorList>
    </citation>
    <scope>IDENTIFICATION</scope>
    <source>
        <strain evidence="10">IAEA</strain>
    </source>
</reference>
<evidence type="ECO:0000259" key="9">
    <source>
        <dbReference type="Pfam" id="PF05154"/>
    </source>
</evidence>
<evidence type="ECO:0000256" key="5">
    <source>
        <dbReference type="ARBA" id="ARBA00022989"/>
    </source>
</evidence>
<keyword evidence="3 8" id="KW-0812">Transmembrane</keyword>
<keyword evidence="4" id="KW-0732">Signal</keyword>
<evidence type="ECO:0000313" key="11">
    <source>
        <dbReference type="Proteomes" id="UP000092460"/>
    </source>
</evidence>
<dbReference type="Pfam" id="PF05154">
    <property type="entry name" value="TM2"/>
    <property type="match status" value="1"/>
</dbReference>
<evidence type="ECO:0000313" key="10">
    <source>
        <dbReference type="EnsemblMetazoa" id="GPPI033819-PA"/>
    </source>
</evidence>
<evidence type="ECO:0000256" key="8">
    <source>
        <dbReference type="SAM" id="Phobius"/>
    </source>
</evidence>
<accession>A0A1B0BLG4</accession>
<organism evidence="10 11">
    <name type="scientific">Glossina palpalis gambiensis</name>
    <dbReference type="NCBI Taxonomy" id="67801"/>
    <lineage>
        <taxon>Eukaryota</taxon>
        <taxon>Metazoa</taxon>
        <taxon>Ecdysozoa</taxon>
        <taxon>Arthropoda</taxon>
        <taxon>Hexapoda</taxon>
        <taxon>Insecta</taxon>
        <taxon>Pterygota</taxon>
        <taxon>Neoptera</taxon>
        <taxon>Endopterygota</taxon>
        <taxon>Diptera</taxon>
        <taxon>Brachycera</taxon>
        <taxon>Muscomorpha</taxon>
        <taxon>Hippoboscoidea</taxon>
        <taxon>Glossinidae</taxon>
        <taxon>Glossina</taxon>
    </lineage>
</organism>
<evidence type="ECO:0000256" key="7">
    <source>
        <dbReference type="ARBA" id="ARBA00023180"/>
    </source>
</evidence>
<dbReference type="InterPro" id="IPR007829">
    <property type="entry name" value="TM2"/>
</dbReference>
<evidence type="ECO:0000256" key="2">
    <source>
        <dbReference type="ARBA" id="ARBA00008284"/>
    </source>
</evidence>
<dbReference type="GO" id="GO:0016020">
    <property type="term" value="C:membrane"/>
    <property type="evidence" value="ECO:0007669"/>
    <property type="project" value="UniProtKB-SubCell"/>
</dbReference>
<protein>
    <recommendedName>
        <fullName evidence="9">TM2 domain-containing protein</fullName>
    </recommendedName>
</protein>
<keyword evidence="11" id="KW-1185">Reference proteome</keyword>
<dbReference type="STRING" id="67801.A0A1B0BLG4"/>
<feature type="transmembrane region" description="Helical" evidence="8">
    <location>
        <begin position="12"/>
        <end position="31"/>
    </location>
</feature>
<evidence type="ECO:0000256" key="6">
    <source>
        <dbReference type="ARBA" id="ARBA00023136"/>
    </source>
</evidence>
<evidence type="ECO:0000256" key="1">
    <source>
        <dbReference type="ARBA" id="ARBA00004141"/>
    </source>
</evidence>
<evidence type="ECO:0000256" key="3">
    <source>
        <dbReference type="ARBA" id="ARBA00022692"/>
    </source>
</evidence>
<feature type="domain" description="TM2" evidence="9">
    <location>
        <begin position="8"/>
        <end position="53"/>
    </location>
</feature>